<accession>U2C0U2</accession>
<dbReference type="Proteomes" id="UP000016496">
    <property type="component" value="Unassembled WGS sequence"/>
</dbReference>
<dbReference type="HOGENOM" id="CLU_3285223_0_0_10"/>
<dbReference type="AlphaFoldDB" id="U2C0U2"/>
<evidence type="ECO:0000313" key="2">
    <source>
        <dbReference type="Proteomes" id="UP000016496"/>
    </source>
</evidence>
<protein>
    <submittedName>
        <fullName evidence="1">Uncharacterized protein</fullName>
    </submittedName>
</protein>
<evidence type="ECO:0000313" key="1">
    <source>
        <dbReference type="EMBL" id="ERI84084.1"/>
    </source>
</evidence>
<organism evidence="1 2">
    <name type="scientific">Bacteroides pyogenes F0041</name>
    <dbReference type="NCBI Taxonomy" id="1321819"/>
    <lineage>
        <taxon>Bacteria</taxon>
        <taxon>Pseudomonadati</taxon>
        <taxon>Bacteroidota</taxon>
        <taxon>Bacteroidia</taxon>
        <taxon>Bacteroidales</taxon>
        <taxon>Bacteroidaceae</taxon>
        <taxon>Bacteroides</taxon>
    </lineage>
</organism>
<name>U2C0U2_9BACE</name>
<proteinExistence type="predicted"/>
<dbReference type="EMBL" id="AWSV01000134">
    <property type="protein sequence ID" value="ERI84084.1"/>
    <property type="molecule type" value="Genomic_DNA"/>
</dbReference>
<comment type="caution">
    <text evidence="1">The sequence shown here is derived from an EMBL/GenBank/DDBJ whole genome shotgun (WGS) entry which is preliminary data.</text>
</comment>
<sequence>MSITLPENDNLTHIKLNRGIGLDSRDISLFDSRVILHEFS</sequence>
<reference evidence="1 2" key="1">
    <citation type="submission" date="2013-08" db="EMBL/GenBank/DDBJ databases">
        <authorList>
            <person name="Weinstock G."/>
            <person name="Sodergren E."/>
            <person name="Wylie T."/>
            <person name="Fulton L."/>
            <person name="Fulton R."/>
            <person name="Fronick C."/>
            <person name="O'Laughlin M."/>
            <person name="Godfrey J."/>
            <person name="Miner T."/>
            <person name="Herter B."/>
            <person name="Appelbaum E."/>
            <person name="Cordes M."/>
            <person name="Lek S."/>
            <person name="Wollam A."/>
            <person name="Pepin K.H."/>
            <person name="Palsikar V.B."/>
            <person name="Mitreva M."/>
            <person name="Wilson R.K."/>
        </authorList>
    </citation>
    <scope>NUCLEOTIDE SEQUENCE [LARGE SCALE GENOMIC DNA]</scope>
    <source>
        <strain evidence="1 2">F0041</strain>
    </source>
</reference>
<gene>
    <name evidence="1" type="ORF">HMPREF1981_02508</name>
</gene>